<feature type="compositionally biased region" description="Basic and acidic residues" evidence="1">
    <location>
        <begin position="84"/>
        <end position="95"/>
    </location>
</feature>
<gene>
    <name evidence="2" type="ORF">M6B38_323255</name>
</gene>
<reference evidence="2" key="1">
    <citation type="journal article" date="2023" name="GigaByte">
        <title>Genome assembly of the bearded iris, Iris pallida Lam.</title>
        <authorList>
            <person name="Bruccoleri R.E."/>
            <person name="Oakeley E.J."/>
            <person name="Faust A.M.E."/>
            <person name="Altorfer M."/>
            <person name="Dessus-Babus S."/>
            <person name="Burckhardt D."/>
            <person name="Oertli M."/>
            <person name="Naumann U."/>
            <person name="Petersen F."/>
            <person name="Wong J."/>
        </authorList>
    </citation>
    <scope>NUCLEOTIDE SEQUENCE</scope>
    <source>
        <strain evidence="2">GSM-AAB239-AS_SAM_17_03QT</strain>
    </source>
</reference>
<reference evidence="2" key="2">
    <citation type="submission" date="2023-04" db="EMBL/GenBank/DDBJ databases">
        <authorList>
            <person name="Bruccoleri R.E."/>
            <person name="Oakeley E.J."/>
            <person name="Faust A.-M."/>
            <person name="Dessus-Babus S."/>
            <person name="Altorfer M."/>
            <person name="Burckhardt D."/>
            <person name="Oertli M."/>
            <person name="Naumann U."/>
            <person name="Petersen F."/>
            <person name="Wong J."/>
        </authorList>
    </citation>
    <scope>NUCLEOTIDE SEQUENCE</scope>
    <source>
        <strain evidence="2">GSM-AAB239-AS_SAM_17_03QT</strain>
        <tissue evidence="2">Leaf</tissue>
    </source>
</reference>
<organism evidence="2 3">
    <name type="scientific">Iris pallida</name>
    <name type="common">Sweet iris</name>
    <dbReference type="NCBI Taxonomy" id="29817"/>
    <lineage>
        <taxon>Eukaryota</taxon>
        <taxon>Viridiplantae</taxon>
        <taxon>Streptophyta</taxon>
        <taxon>Embryophyta</taxon>
        <taxon>Tracheophyta</taxon>
        <taxon>Spermatophyta</taxon>
        <taxon>Magnoliopsida</taxon>
        <taxon>Liliopsida</taxon>
        <taxon>Asparagales</taxon>
        <taxon>Iridaceae</taxon>
        <taxon>Iridoideae</taxon>
        <taxon>Irideae</taxon>
        <taxon>Iris</taxon>
    </lineage>
</organism>
<keyword evidence="3" id="KW-1185">Reference proteome</keyword>
<feature type="region of interest" description="Disordered" evidence="1">
    <location>
        <begin position="1"/>
        <end position="28"/>
    </location>
</feature>
<name>A0AAX6HB83_IRIPA</name>
<protein>
    <submittedName>
        <fullName evidence="2">U-box domain-containing protein 4</fullName>
    </submittedName>
</protein>
<accession>A0AAX6HB83</accession>
<proteinExistence type="predicted"/>
<comment type="caution">
    <text evidence="2">The sequence shown here is derived from an EMBL/GenBank/DDBJ whole genome shotgun (WGS) entry which is preliminary data.</text>
</comment>
<dbReference type="AlphaFoldDB" id="A0AAX6HB83"/>
<evidence type="ECO:0000313" key="2">
    <source>
        <dbReference type="EMBL" id="KAJ6837918.1"/>
    </source>
</evidence>
<evidence type="ECO:0000313" key="3">
    <source>
        <dbReference type="Proteomes" id="UP001140949"/>
    </source>
</evidence>
<evidence type="ECO:0000256" key="1">
    <source>
        <dbReference type="SAM" id="MobiDB-lite"/>
    </source>
</evidence>
<feature type="region of interest" description="Disordered" evidence="1">
    <location>
        <begin position="71"/>
        <end position="95"/>
    </location>
</feature>
<dbReference type="Proteomes" id="UP001140949">
    <property type="component" value="Unassembled WGS sequence"/>
</dbReference>
<sequence length="95" mass="10653">MEDTKSGMVDNGTSLLSMDTRKGRRTDVEERGGSHIIFHHSPHSTFLYFSSFSLELPLSSRAFHSYSSIASNPHLPMERVGNNRKGEQQAKMKGL</sequence>
<dbReference type="EMBL" id="JANAVB010011039">
    <property type="protein sequence ID" value="KAJ6837918.1"/>
    <property type="molecule type" value="Genomic_DNA"/>
</dbReference>
<feature type="compositionally biased region" description="Basic and acidic residues" evidence="1">
    <location>
        <begin position="19"/>
        <end position="28"/>
    </location>
</feature>